<feature type="transmembrane region" description="Helical" evidence="2">
    <location>
        <begin position="22"/>
        <end position="40"/>
    </location>
</feature>
<evidence type="ECO:0008006" key="5">
    <source>
        <dbReference type="Google" id="ProtNLM"/>
    </source>
</evidence>
<evidence type="ECO:0000256" key="1">
    <source>
        <dbReference type="SAM" id="MobiDB-lite"/>
    </source>
</evidence>
<evidence type="ECO:0000256" key="2">
    <source>
        <dbReference type="SAM" id="Phobius"/>
    </source>
</evidence>
<gene>
    <name evidence="3" type="ORF">ACFYWW_19845</name>
</gene>
<organism evidence="3 4">
    <name type="scientific">Streptomyces flavidovirens</name>
    <dbReference type="NCBI Taxonomy" id="67298"/>
    <lineage>
        <taxon>Bacteria</taxon>
        <taxon>Bacillati</taxon>
        <taxon>Actinomycetota</taxon>
        <taxon>Actinomycetes</taxon>
        <taxon>Kitasatosporales</taxon>
        <taxon>Streptomycetaceae</taxon>
        <taxon>Streptomyces</taxon>
    </lineage>
</organism>
<feature type="compositionally biased region" description="Low complexity" evidence="1">
    <location>
        <begin position="113"/>
        <end position="135"/>
    </location>
</feature>
<accession>A0ABW6RIF3</accession>
<proteinExistence type="predicted"/>
<evidence type="ECO:0000313" key="3">
    <source>
        <dbReference type="EMBL" id="MFF3340962.1"/>
    </source>
</evidence>
<sequence>MTAALIDYGEGGWRTIAHNANLPGWLVCSMSLGLSVPLLWRRRHLLPVLTALSLVALANSLTGAVLQAALLQLFPLFNIALRLPLRTLVGGGAGDGGLTSRAPSAFRPTAGTSKSSPASGLSASSPFSESRSAPAGTTQKHWSTAPVAWRWNATSRPSSPPPPNTPV</sequence>
<feature type="transmembrane region" description="Helical" evidence="2">
    <location>
        <begin position="52"/>
        <end position="77"/>
    </location>
</feature>
<protein>
    <recommendedName>
        <fullName evidence="5">Integral membrane protein</fullName>
    </recommendedName>
</protein>
<keyword evidence="2" id="KW-0812">Transmembrane</keyword>
<dbReference type="EMBL" id="JBIAPK010000005">
    <property type="protein sequence ID" value="MFF3340962.1"/>
    <property type="molecule type" value="Genomic_DNA"/>
</dbReference>
<keyword evidence="2" id="KW-0472">Membrane</keyword>
<keyword evidence="2" id="KW-1133">Transmembrane helix</keyword>
<dbReference type="Proteomes" id="UP001601976">
    <property type="component" value="Unassembled WGS sequence"/>
</dbReference>
<name>A0ABW6RIF3_9ACTN</name>
<keyword evidence="4" id="KW-1185">Reference proteome</keyword>
<feature type="compositionally biased region" description="Pro residues" evidence="1">
    <location>
        <begin position="158"/>
        <end position="167"/>
    </location>
</feature>
<feature type="region of interest" description="Disordered" evidence="1">
    <location>
        <begin position="98"/>
        <end position="167"/>
    </location>
</feature>
<reference evidence="3 4" key="1">
    <citation type="submission" date="2024-10" db="EMBL/GenBank/DDBJ databases">
        <title>The Natural Products Discovery Center: Release of the First 8490 Sequenced Strains for Exploring Actinobacteria Biosynthetic Diversity.</title>
        <authorList>
            <person name="Kalkreuter E."/>
            <person name="Kautsar S.A."/>
            <person name="Yang D."/>
            <person name="Bader C.D."/>
            <person name="Teijaro C.N."/>
            <person name="Fluegel L."/>
            <person name="Davis C.M."/>
            <person name="Simpson J.R."/>
            <person name="Lauterbach L."/>
            <person name="Steele A.D."/>
            <person name="Gui C."/>
            <person name="Meng S."/>
            <person name="Li G."/>
            <person name="Viehrig K."/>
            <person name="Ye F."/>
            <person name="Su P."/>
            <person name="Kiefer A.F."/>
            <person name="Nichols A."/>
            <person name="Cepeda A.J."/>
            <person name="Yan W."/>
            <person name="Fan B."/>
            <person name="Jiang Y."/>
            <person name="Adhikari A."/>
            <person name="Zheng C.-J."/>
            <person name="Schuster L."/>
            <person name="Cowan T.M."/>
            <person name="Smanski M.J."/>
            <person name="Chevrette M.G."/>
            <person name="De Carvalho L.P.S."/>
            <person name="Shen B."/>
        </authorList>
    </citation>
    <scope>NUCLEOTIDE SEQUENCE [LARGE SCALE GENOMIC DNA]</scope>
    <source>
        <strain evidence="3 4">NPDC003029</strain>
    </source>
</reference>
<comment type="caution">
    <text evidence="3">The sequence shown here is derived from an EMBL/GenBank/DDBJ whole genome shotgun (WGS) entry which is preliminary data.</text>
</comment>
<dbReference type="RefSeq" id="WP_387896308.1">
    <property type="nucleotide sequence ID" value="NZ_JBIAPK010000005.1"/>
</dbReference>
<evidence type="ECO:0000313" key="4">
    <source>
        <dbReference type="Proteomes" id="UP001601976"/>
    </source>
</evidence>